<comment type="catalytic activity">
    <reaction evidence="10">
        <text>an acyl phosphate + sn-glycerol 3-phosphate = a 1-acyl-sn-glycero-3-phosphate + phosphate</text>
        <dbReference type="Rhea" id="RHEA:34075"/>
        <dbReference type="ChEBI" id="CHEBI:43474"/>
        <dbReference type="ChEBI" id="CHEBI:57597"/>
        <dbReference type="ChEBI" id="CHEBI:57970"/>
        <dbReference type="ChEBI" id="CHEBI:59918"/>
        <dbReference type="EC" id="2.3.1.275"/>
    </reaction>
</comment>
<dbReference type="eggNOG" id="COG0344">
    <property type="taxonomic scope" value="Bacteria"/>
</dbReference>
<evidence type="ECO:0000256" key="9">
    <source>
        <dbReference type="ARBA" id="ARBA00023264"/>
    </source>
</evidence>
<accession>D4CSF8</accession>
<evidence type="ECO:0000256" key="8">
    <source>
        <dbReference type="ARBA" id="ARBA00023209"/>
    </source>
</evidence>
<keyword evidence="8 10" id="KW-0594">Phospholipid biosynthesis</keyword>
<feature type="transmembrane region" description="Helical" evidence="10">
    <location>
        <begin position="12"/>
        <end position="34"/>
    </location>
</feature>
<dbReference type="Proteomes" id="UP000003748">
    <property type="component" value="Unassembled WGS sequence"/>
</dbReference>
<keyword evidence="4 10" id="KW-0812">Transmembrane</keyword>
<comment type="similarity">
    <text evidence="10">Belongs to the PlsY family.</text>
</comment>
<keyword evidence="11" id="KW-0012">Acyltransferase</keyword>
<evidence type="ECO:0000313" key="12">
    <source>
        <dbReference type="Proteomes" id="UP000003748"/>
    </source>
</evidence>
<keyword evidence="1 10" id="KW-1003">Cell membrane</keyword>
<protein>
    <recommendedName>
        <fullName evidence="10">Glycerol-3-phosphate acyltransferase</fullName>
    </recommendedName>
    <alternativeName>
        <fullName evidence="10">Acyl-PO4 G3P acyltransferase</fullName>
    </alternativeName>
    <alternativeName>
        <fullName evidence="10">Acyl-phosphate--glycerol-3-phosphate acyltransferase</fullName>
    </alternativeName>
    <alternativeName>
        <fullName evidence="10">G3P acyltransferase</fullName>
        <shortName evidence="10">GPAT</shortName>
        <ecNumber evidence="10">2.3.1.275</ecNumber>
    </alternativeName>
    <alternativeName>
        <fullName evidence="10">Lysophosphatidic acid synthase</fullName>
        <shortName evidence="10">LPA synthase</shortName>
    </alternativeName>
</protein>
<dbReference type="HAMAP" id="MF_01043">
    <property type="entry name" value="PlsY"/>
    <property type="match status" value="1"/>
</dbReference>
<keyword evidence="3 10" id="KW-0808">Transferase</keyword>
<proteinExistence type="inferred from homology"/>
<dbReference type="InterPro" id="IPR003811">
    <property type="entry name" value="G3P_acylTferase_PlsY"/>
</dbReference>
<name>D4CSF8_9FUSO</name>
<evidence type="ECO:0000313" key="11">
    <source>
        <dbReference type="EMBL" id="EFE87715.1"/>
    </source>
</evidence>
<comment type="pathway">
    <text evidence="10">Lipid metabolism; phospholipid metabolism.</text>
</comment>
<feature type="transmembrane region" description="Helical" evidence="10">
    <location>
        <begin position="124"/>
        <end position="148"/>
    </location>
</feature>
<keyword evidence="7 10" id="KW-0472">Membrane</keyword>
<dbReference type="GO" id="GO:0043772">
    <property type="term" value="F:acyl-phosphate glycerol-3-phosphate acyltransferase activity"/>
    <property type="evidence" value="ECO:0007669"/>
    <property type="project" value="UniProtKB-UniRule"/>
</dbReference>
<keyword evidence="5 10" id="KW-1133">Transmembrane helix</keyword>
<dbReference type="HOGENOM" id="CLU_081254_7_1_0"/>
<dbReference type="STRING" id="546275.FUSPEROL_00317"/>
<comment type="subcellular location">
    <subcellularLocation>
        <location evidence="10">Cell membrane</location>
        <topology evidence="10">Multi-pass membrane protein</topology>
    </subcellularLocation>
</comment>
<keyword evidence="9 10" id="KW-1208">Phospholipid metabolism</keyword>
<feature type="transmembrane region" description="Helical" evidence="10">
    <location>
        <begin position="179"/>
        <end position="195"/>
    </location>
</feature>
<evidence type="ECO:0000256" key="4">
    <source>
        <dbReference type="ARBA" id="ARBA00022692"/>
    </source>
</evidence>
<comment type="caution">
    <text evidence="11">The sequence shown here is derived from an EMBL/GenBank/DDBJ whole genome shotgun (WGS) entry which is preliminary data.</text>
</comment>
<evidence type="ECO:0000256" key="7">
    <source>
        <dbReference type="ARBA" id="ARBA00023136"/>
    </source>
</evidence>
<dbReference type="GO" id="GO:0008654">
    <property type="term" value="P:phospholipid biosynthetic process"/>
    <property type="evidence" value="ECO:0007669"/>
    <property type="project" value="UniProtKB-UniRule"/>
</dbReference>
<dbReference type="EMBL" id="ACJY01000027">
    <property type="protein sequence ID" value="EFE87715.1"/>
    <property type="molecule type" value="Genomic_DNA"/>
</dbReference>
<dbReference type="NCBIfam" id="TIGR00023">
    <property type="entry name" value="glycerol-3-phosphate 1-O-acyltransferase PlsY"/>
    <property type="match status" value="1"/>
</dbReference>
<organism evidence="11 12">
    <name type="scientific">Fusobacterium periodonticum ATCC 33693</name>
    <dbReference type="NCBI Taxonomy" id="546275"/>
    <lineage>
        <taxon>Bacteria</taxon>
        <taxon>Fusobacteriati</taxon>
        <taxon>Fusobacteriota</taxon>
        <taxon>Fusobacteriia</taxon>
        <taxon>Fusobacteriales</taxon>
        <taxon>Fusobacteriaceae</taxon>
        <taxon>Fusobacterium</taxon>
    </lineage>
</organism>
<gene>
    <name evidence="10 11" type="primary">plsY</name>
    <name evidence="11" type="ORF">FUSPEROL_00317</name>
</gene>
<feature type="transmembrane region" description="Helical" evidence="10">
    <location>
        <begin position="99"/>
        <end position="118"/>
    </location>
</feature>
<sequence>MSKKLYNKVKFICYRGGIMTLFLLMVLAYFFGAIPSGVWLGKIFKNIDVRDYGSKNSGATNSYRVLGAKLGTTVLIMDVLKGFLPLYIASKFDLEYNDLVLIGLVAILAHTYSCFISFRGGKGVATSLGVFLFLIPTITLILLVIFMLIVYFTRYISLGSISAAFLLPIFTFFSDKGSYLFVLSLIIGIFVIYRHRANISRLLSGTESKFKF</sequence>
<dbReference type="PANTHER" id="PTHR30309">
    <property type="entry name" value="INNER MEMBRANE PROTEIN YGIH"/>
    <property type="match status" value="1"/>
</dbReference>
<dbReference type="AlphaFoldDB" id="D4CSF8"/>
<dbReference type="UniPathway" id="UPA00085"/>
<evidence type="ECO:0000256" key="3">
    <source>
        <dbReference type="ARBA" id="ARBA00022679"/>
    </source>
</evidence>
<dbReference type="GO" id="GO:0005886">
    <property type="term" value="C:plasma membrane"/>
    <property type="evidence" value="ECO:0007669"/>
    <property type="project" value="UniProtKB-SubCell"/>
</dbReference>
<dbReference type="PANTHER" id="PTHR30309:SF0">
    <property type="entry name" value="GLYCEROL-3-PHOSPHATE ACYLTRANSFERASE-RELATED"/>
    <property type="match status" value="1"/>
</dbReference>
<evidence type="ECO:0000256" key="5">
    <source>
        <dbReference type="ARBA" id="ARBA00022989"/>
    </source>
</evidence>
<dbReference type="SMART" id="SM01207">
    <property type="entry name" value="G3P_acyltransf"/>
    <property type="match status" value="1"/>
</dbReference>
<dbReference type="Pfam" id="PF02660">
    <property type="entry name" value="G3P_acyltransf"/>
    <property type="match status" value="1"/>
</dbReference>
<reference evidence="11 12" key="1">
    <citation type="submission" date="2010-02" db="EMBL/GenBank/DDBJ databases">
        <authorList>
            <person name="Weinstock G."/>
            <person name="Sodergren E."/>
            <person name="Clifton S."/>
            <person name="Fulton L."/>
            <person name="Fulton B."/>
            <person name="Courtney L."/>
            <person name="Fronick C."/>
            <person name="Harrison M."/>
            <person name="Strong C."/>
            <person name="Farmer C."/>
            <person name="Delahaunty K."/>
            <person name="Markovic C."/>
            <person name="Hall O."/>
            <person name="Minx P."/>
            <person name="Tomlinson C."/>
            <person name="Mitreva M."/>
            <person name="Nelson J."/>
            <person name="Hou S."/>
            <person name="Wollam A."/>
            <person name="Pepin K.H."/>
            <person name="Johnson M."/>
            <person name="Bhonagiri V."/>
            <person name="Zhang X."/>
            <person name="Suruliraj S."/>
            <person name="Warren W."/>
            <person name="Chinwalla A."/>
            <person name="Mardis E.R."/>
            <person name="Wilson R.K."/>
        </authorList>
    </citation>
    <scope>NUCLEOTIDE SEQUENCE [LARGE SCALE GENOMIC DNA]</scope>
    <source>
        <strain evidence="11 12">ATCC 33693</strain>
    </source>
</reference>
<comment type="function">
    <text evidence="10">Catalyzes the transfer of an acyl group from acyl-phosphate (acyl-PO(4)) to glycerol-3-phosphate (G3P) to form lysophosphatidic acid (LPA). This enzyme utilizes acyl-phosphate as fatty acyl donor, but not acyl-CoA or acyl-ACP.</text>
</comment>
<evidence type="ECO:0000256" key="6">
    <source>
        <dbReference type="ARBA" id="ARBA00023098"/>
    </source>
</evidence>
<evidence type="ECO:0000256" key="1">
    <source>
        <dbReference type="ARBA" id="ARBA00022475"/>
    </source>
</evidence>
<comment type="subunit">
    <text evidence="10">Probably interacts with PlsX.</text>
</comment>
<dbReference type="EC" id="2.3.1.275" evidence="10"/>
<evidence type="ECO:0000256" key="10">
    <source>
        <dbReference type="HAMAP-Rule" id="MF_01043"/>
    </source>
</evidence>
<keyword evidence="2 10" id="KW-0444">Lipid biosynthesis</keyword>
<keyword evidence="6 10" id="KW-0443">Lipid metabolism</keyword>
<evidence type="ECO:0000256" key="2">
    <source>
        <dbReference type="ARBA" id="ARBA00022516"/>
    </source>
</evidence>